<dbReference type="EMBL" id="BMQA01000024">
    <property type="protein sequence ID" value="GGJ39654.1"/>
    <property type="molecule type" value="Genomic_DNA"/>
</dbReference>
<comment type="caution">
    <text evidence="1">The sequence shown here is derived from an EMBL/GenBank/DDBJ whole genome shotgun (WGS) entry which is preliminary data.</text>
</comment>
<keyword evidence="2" id="KW-1185">Reference proteome</keyword>
<proteinExistence type="predicted"/>
<reference evidence="1" key="2">
    <citation type="submission" date="2020-09" db="EMBL/GenBank/DDBJ databases">
        <authorList>
            <person name="Sun Q."/>
            <person name="Ohkuma M."/>
        </authorList>
    </citation>
    <scope>NUCLEOTIDE SEQUENCE</scope>
    <source>
        <strain evidence="1">JCM 3086</strain>
    </source>
</reference>
<evidence type="ECO:0000313" key="1">
    <source>
        <dbReference type="EMBL" id="GGJ39654.1"/>
    </source>
</evidence>
<dbReference type="AlphaFoldDB" id="A0A917NY28"/>
<name>A0A917NY28_9ACTN</name>
<gene>
    <name evidence="1" type="ORF">GCM10010121_058460</name>
</gene>
<sequence length="85" mass="9065">MGERLKVQVAFGGPLHPGRSSLQLALPRGAVGVEPVLVVGQAGVFQRPLEAFTGDLDGEDGLLPFLGAHPQRYIIRRNDGLIHVS</sequence>
<protein>
    <submittedName>
        <fullName evidence="1">Uncharacterized protein</fullName>
    </submittedName>
</protein>
<dbReference type="Proteomes" id="UP000657574">
    <property type="component" value="Unassembled WGS sequence"/>
</dbReference>
<evidence type="ECO:0000313" key="2">
    <source>
        <dbReference type="Proteomes" id="UP000657574"/>
    </source>
</evidence>
<accession>A0A917NY28</accession>
<organism evidence="1 2">
    <name type="scientific">Streptomyces brasiliensis</name>
    <dbReference type="NCBI Taxonomy" id="1954"/>
    <lineage>
        <taxon>Bacteria</taxon>
        <taxon>Bacillati</taxon>
        <taxon>Actinomycetota</taxon>
        <taxon>Actinomycetes</taxon>
        <taxon>Kitasatosporales</taxon>
        <taxon>Streptomycetaceae</taxon>
        <taxon>Streptomyces</taxon>
    </lineage>
</organism>
<reference evidence="1" key="1">
    <citation type="journal article" date="2014" name="Int. J. Syst. Evol. Microbiol.">
        <title>Complete genome sequence of Corynebacterium casei LMG S-19264T (=DSM 44701T), isolated from a smear-ripened cheese.</title>
        <authorList>
            <consortium name="US DOE Joint Genome Institute (JGI-PGF)"/>
            <person name="Walter F."/>
            <person name="Albersmeier A."/>
            <person name="Kalinowski J."/>
            <person name="Ruckert C."/>
        </authorList>
    </citation>
    <scope>NUCLEOTIDE SEQUENCE</scope>
    <source>
        <strain evidence="1">JCM 3086</strain>
    </source>
</reference>